<evidence type="ECO:0000259" key="2">
    <source>
        <dbReference type="PROSITE" id="PS50883"/>
    </source>
</evidence>
<feature type="region of interest" description="Disordered" evidence="1">
    <location>
        <begin position="1"/>
        <end position="31"/>
    </location>
</feature>
<evidence type="ECO:0000313" key="4">
    <source>
        <dbReference type="Proteomes" id="UP000239724"/>
    </source>
</evidence>
<dbReference type="AlphaFoldDB" id="A0A2S6N7A7"/>
<dbReference type="SUPFAM" id="SSF141868">
    <property type="entry name" value="EAL domain-like"/>
    <property type="match status" value="1"/>
</dbReference>
<evidence type="ECO:0000256" key="1">
    <source>
        <dbReference type="SAM" id="MobiDB-lite"/>
    </source>
</evidence>
<dbReference type="Pfam" id="PF00563">
    <property type="entry name" value="EAL"/>
    <property type="match status" value="1"/>
</dbReference>
<organism evidence="3 4">
    <name type="scientific">Rhodopila globiformis</name>
    <name type="common">Rhodopseudomonas globiformis</name>
    <dbReference type="NCBI Taxonomy" id="1071"/>
    <lineage>
        <taxon>Bacteria</taxon>
        <taxon>Pseudomonadati</taxon>
        <taxon>Pseudomonadota</taxon>
        <taxon>Alphaproteobacteria</taxon>
        <taxon>Acetobacterales</taxon>
        <taxon>Acetobacteraceae</taxon>
        <taxon>Rhodopila</taxon>
    </lineage>
</organism>
<feature type="domain" description="EAL" evidence="2">
    <location>
        <begin position="36"/>
        <end position="288"/>
    </location>
</feature>
<dbReference type="InterPro" id="IPR035919">
    <property type="entry name" value="EAL_sf"/>
</dbReference>
<evidence type="ECO:0000313" key="3">
    <source>
        <dbReference type="EMBL" id="PPQ30484.1"/>
    </source>
</evidence>
<reference evidence="3 4" key="1">
    <citation type="journal article" date="2018" name="Arch. Microbiol.">
        <title>New insights into the metabolic potential of the phototrophic purple bacterium Rhodopila globiformis DSM 161(T) from its draft genome sequence and evidence for a vanadium-dependent nitrogenase.</title>
        <authorList>
            <person name="Imhoff J.F."/>
            <person name="Rahn T."/>
            <person name="Kunzel S."/>
            <person name="Neulinger S.C."/>
        </authorList>
    </citation>
    <scope>NUCLEOTIDE SEQUENCE [LARGE SCALE GENOMIC DNA]</scope>
    <source>
        <strain evidence="3 4">DSM 161</strain>
    </source>
</reference>
<dbReference type="PANTHER" id="PTHR44757">
    <property type="entry name" value="DIGUANYLATE CYCLASE DGCP"/>
    <property type="match status" value="1"/>
</dbReference>
<dbReference type="SMART" id="SM00052">
    <property type="entry name" value="EAL"/>
    <property type="match status" value="1"/>
</dbReference>
<gene>
    <name evidence="3" type="ORF">CCS01_19205</name>
</gene>
<proteinExistence type="predicted"/>
<dbReference type="Gene3D" id="3.20.20.450">
    <property type="entry name" value="EAL domain"/>
    <property type="match status" value="1"/>
</dbReference>
<name>A0A2S6N7A7_RHOGL</name>
<dbReference type="InterPro" id="IPR001633">
    <property type="entry name" value="EAL_dom"/>
</dbReference>
<dbReference type="Proteomes" id="UP000239724">
    <property type="component" value="Unassembled WGS sequence"/>
</dbReference>
<sequence length="312" mass="34141">MLAGLPRRPRRPSRSQTPPHCTGGTRLGSPGRAACCSGRRCGRQQAMSSVNGTLFLNYQPQVDVRSGKVVGAEALLRWNRPGQGPVPPDRFVELAEDIGLIGRIGAWVLEEACRVAAAWPEPIAIAVNVSPSQFRLPRFYKGLVGALGRSGLEPWRLQVEITEGILLNDTEETLDELKRIRAFGVSIAMDDFGTGYSSLSYLQKFRFDKIKIDRTFVNRLADDPNAVAIVRAVVGFSEALGVIANAEGVETAAQAEVLRAEGCLEVQGYLYGRPMSSEAFVRMLYAARQNEFAAQPRERARTRAQGLALPSR</sequence>
<dbReference type="CDD" id="cd01948">
    <property type="entry name" value="EAL"/>
    <property type="match status" value="1"/>
</dbReference>
<comment type="caution">
    <text evidence="3">The sequence shown here is derived from an EMBL/GenBank/DDBJ whole genome shotgun (WGS) entry which is preliminary data.</text>
</comment>
<dbReference type="InterPro" id="IPR052155">
    <property type="entry name" value="Biofilm_reg_signaling"/>
</dbReference>
<protein>
    <recommendedName>
        <fullName evidence="2">EAL domain-containing protein</fullName>
    </recommendedName>
</protein>
<dbReference type="EMBL" id="NHRY01000211">
    <property type="protein sequence ID" value="PPQ30484.1"/>
    <property type="molecule type" value="Genomic_DNA"/>
</dbReference>
<accession>A0A2S6N7A7</accession>
<dbReference type="PANTHER" id="PTHR44757:SF2">
    <property type="entry name" value="BIOFILM ARCHITECTURE MAINTENANCE PROTEIN MBAA"/>
    <property type="match status" value="1"/>
</dbReference>
<keyword evidence="4" id="KW-1185">Reference proteome</keyword>
<dbReference type="PROSITE" id="PS50883">
    <property type="entry name" value="EAL"/>
    <property type="match status" value="1"/>
</dbReference>